<organism evidence="1 2">
    <name type="scientific">Ferrovibrio xuzhouensis</name>
    <dbReference type="NCBI Taxonomy" id="1576914"/>
    <lineage>
        <taxon>Bacteria</taxon>
        <taxon>Pseudomonadati</taxon>
        <taxon>Pseudomonadota</taxon>
        <taxon>Alphaproteobacteria</taxon>
        <taxon>Rhodospirillales</taxon>
        <taxon>Rhodospirillaceae</taxon>
        <taxon>Ferrovibrio</taxon>
    </lineage>
</organism>
<dbReference type="EMBL" id="JBHRYJ010000008">
    <property type="protein sequence ID" value="MFC3678250.1"/>
    <property type="molecule type" value="Genomic_DNA"/>
</dbReference>
<keyword evidence="1" id="KW-0378">Hydrolase</keyword>
<dbReference type="InterPro" id="IPR029058">
    <property type="entry name" value="AB_hydrolase_fold"/>
</dbReference>
<name>A0ABV7VLY0_9PROT</name>
<reference evidence="2" key="1">
    <citation type="journal article" date="2019" name="Int. J. Syst. Evol. Microbiol.">
        <title>The Global Catalogue of Microorganisms (GCM) 10K type strain sequencing project: providing services to taxonomists for standard genome sequencing and annotation.</title>
        <authorList>
            <consortium name="The Broad Institute Genomics Platform"/>
            <consortium name="The Broad Institute Genome Sequencing Center for Infectious Disease"/>
            <person name="Wu L."/>
            <person name="Ma J."/>
        </authorList>
    </citation>
    <scope>NUCLEOTIDE SEQUENCE [LARGE SCALE GENOMIC DNA]</scope>
    <source>
        <strain evidence="2">KCTC 42182</strain>
    </source>
</reference>
<dbReference type="Pfam" id="PF06821">
    <property type="entry name" value="Ser_hydrolase"/>
    <property type="match status" value="1"/>
</dbReference>
<dbReference type="SUPFAM" id="SSF53474">
    <property type="entry name" value="alpha/beta-Hydrolases"/>
    <property type="match status" value="1"/>
</dbReference>
<evidence type="ECO:0000313" key="2">
    <source>
        <dbReference type="Proteomes" id="UP001595711"/>
    </source>
</evidence>
<dbReference type="Proteomes" id="UP001595711">
    <property type="component" value="Unassembled WGS sequence"/>
</dbReference>
<proteinExistence type="predicted"/>
<keyword evidence="2" id="KW-1185">Reference proteome</keyword>
<dbReference type="GO" id="GO:0016787">
    <property type="term" value="F:hydrolase activity"/>
    <property type="evidence" value="ECO:0007669"/>
    <property type="project" value="UniProtKB-KW"/>
</dbReference>
<protein>
    <submittedName>
        <fullName evidence="1">RBBP9/YdeN family alpha/beta hydrolase</fullName>
    </submittedName>
</protein>
<evidence type="ECO:0000313" key="1">
    <source>
        <dbReference type="EMBL" id="MFC3678250.1"/>
    </source>
</evidence>
<dbReference type="RefSeq" id="WP_379729867.1">
    <property type="nucleotide sequence ID" value="NZ_JBHRYJ010000008.1"/>
</dbReference>
<accession>A0ABV7VLY0</accession>
<dbReference type="Gene3D" id="3.40.50.1820">
    <property type="entry name" value="alpha/beta hydrolase"/>
    <property type="match status" value="1"/>
</dbReference>
<comment type="caution">
    <text evidence="1">The sequence shown here is derived from an EMBL/GenBank/DDBJ whole genome shotgun (WGS) entry which is preliminary data.</text>
</comment>
<sequence>MPAPVLIVPGLGSSGPLHWQSLWQVRHPEFIRVEQADWDRPDFADWLARLAAAIAACPAPPILVAHSLSCALAAHWVARHDRALKGALLVAPADVDSDAHTPPETRGFRPMPLVTFSCPAVVVASSDDPYIDLPRARGFAAAWGARLVEAGPHGHLNAASGLGDWPAGLALLKELALLEELRG</sequence>
<dbReference type="InterPro" id="IPR010662">
    <property type="entry name" value="RBBP9/YdeN"/>
</dbReference>
<gene>
    <name evidence="1" type="ORF">ACFOOQ_22085</name>
</gene>